<sequence length="123" mass="13182">MIVSPMVLTIRTDIFVILRYVRGFAIAECDVMLILWKASKVEFPALDGQCTSLAALQFPGEDVNPPHTHPRASELLLVVQGSLEVGLLDSTTVVSAFGSANVGTISHPTALFATCVDDQILAK</sequence>
<dbReference type="InterPro" id="IPR014710">
    <property type="entry name" value="RmlC-like_jellyroll"/>
</dbReference>
<organism evidence="2">
    <name type="scientific">Nicotiana tabacum</name>
    <name type="common">Common tobacco</name>
    <dbReference type="NCBI Taxonomy" id="4097"/>
    <lineage>
        <taxon>Eukaryota</taxon>
        <taxon>Viridiplantae</taxon>
        <taxon>Streptophyta</taxon>
        <taxon>Embryophyta</taxon>
        <taxon>Tracheophyta</taxon>
        <taxon>Spermatophyta</taxon>
        <taxon>Magnoliopsida</taxon>
        <taxon>eudicotyledons</taxon>
        <taxon>Gunneridae</taxon>
        <taxon>Pentapetalae</taxon>
        <taxon>asterids</taxon>
        <taxon>lamiids</taxon>
        <taxon>Solanales</taxon>
        <taxon>Solanaceae</taxon>
        <taxon>Nicotianoideae</taxon>
        <taxon>Nicotianeae</taxon>
        <taxon>Nicotiana</taxon>
    </lineage>
</organism>
<reference evidence="2" key="1">
    <citation type="submission" date="2025-08" db="UniProtKB">
        <authorList>
            <consortium name="RefSeq"/>
        </authorList>
    </citation>
    <scope>IDENTIFICATION</scope>
</reference>
<proteinExistence type="predicted"/>
<dbReference type="STRING" id="4097.A0A1S3ZSA5"/>
<dbReference type="Gene3D" id="2.60.120.10">
    <property type="entry name" value="Jelly Rolls"/>
    <property type="match status" value="1"/>
</dbReference>
<dbReference type="OrthoDB" id="1546383at2759"/>
<evidence type="ECO:0000313" key="2">
    <source>
        <dbReference type="RefSeq" id="XP_016467229.1"/>
    </source>
</evidence>
<gene>
    <name evidence="2" type="primary">LOC107789870</name>
</gene>
<accession>A0A1S3ZSA5</accession>
<protein>
    <submittedName>
        <fullName evidence="2">Germin-like protein 9-2</fullName>
    </submittedName>
</protein>
<name>A0A1S3ZSA5_TOBAC</name>
<dbReference type="KEGG" id="nta:107789870"/>
<dbReference type="PaxDb" id="4097-A0A1S3ZSA5"/>
<dbReference type="AlphaFoldDB" id="A0A1S3ZSA5"/>
<dbReference type="PANTHER" id="PTHR31238">
    <property type="entry name" value="GERMIN-LIKE PROTEIN SUBFAMILY 3 MEMBER 3"/>
    <property type="match status" value="1"/>
</dbReference>
<dbReference type="Pfam" id="PF00190">
    <property type="entry name" value="Cupin_1"/>
    <property type="match status" value="1"/>
</dbReference>
<evidence type="ECO:0000259" key="1">
    <source>
        <dbReference type="Pfam" id="PF00190"/>
    </source>
</evidence>
<dbReference type="RefSeq" id="XP_016467229.1">
    <property type="nucleotide sequence ID" value="XM_016611743.1"/>
</dbReference>
<dbReference type="SUPFAM" id="SSF51182">
    <property type="entry name" value="RmlC-like cupins"/>
    <property type="match status" value="1"/>
</dbReference>
<feature type="domain" description="Cupin type-1" evidence="1">
    <location>
        <begin position="41"/>
        <end position="91"/>
    </location>
</feature>
<dbReference type="InterPro" id="IPR011051">
    <property type="entry name" value="RmlC_Cupin_sf"/>
</dbReference>
<dbReference type="InterPro" id="IPR006045">
    <property type="entry name" value="Cupin_1"/>
</dbReference>